<dbReference type="SMART" id="SM00355">
    <property type="entry name" value="ZnF_C2H2"/>
    <property type="match status" value="4"/>
</dbReference>
<dbReference type="AlphaFoldDB" id="A0A836F354"/>
<evidence type="ECO:0000256" key="1">
    <source>
        <dbReference type="ARBA" id="ARBA00004496"/>
    </source>
</evidence>
<keyword evidence="11" id="KW-1185">Reference proteome</keyword>
<feature type="non-terminal residue" evidence="10">
    <location>
        <position position="377"/>
    </location>
</feature>
<dbReference type="GO" id="GO:0005737">
    <property type="term" value="C:cytoplasm"/>
    <property type="evidence" value="ECO:0007669"/>
    <property type="project" value="UniProtKB-SubCell"/>
</dbReference>
<evidence type="ECO:0000313" key="11">
    <source>
        <dbReference type="Proteomes" id="UP000668214"/>
    </source>
</evidence>
<dbReference type="InterPro" id="IPR003604">
    <property type="entry name" value="Matrin/U1-like-C_Znf_C2H2"/>
</dbReference>
<dbReference type="GO" id="GO:0030687">
    <property type="term" value="C:preribosome, large subunit precursor"/>
    <property type="evidence" value="ECO:0007669"/>
    <property type="project" value="TreeGrafter"/>
</dbReference>
<feature type="region of interest" description="Disordered" evidence="8">
    <location>
        <begin position="96"/>
        <end position="136"/>
    </location>
</feature>
<dbReference type="Pfam" id="PF12756">
    <property type="entry name" value="zf-C2H2_2"/>
    <property type="match status" value="1"/>
</dbReference>
<dbReference type="EMBL" id="JAANIA010001745">
    <property type="protein sequence ID" value="KAG5319279.1"/>
    <property type="molecule type" value="Genomic_DNA"/>
</dbReference>
<dbReference type="InterPro" id="IPR013087">
    <property type="entry name" value="Znf_C2H2_type"/>
</dbReference>
<evidence type="ECO:0000259" key="9">
    <source>
        <dbReference type="PROSITE" id="PS00028"/>
    </source>
</evidence>
<proteinExistence type="inferred from homology"/>
<comment type="similarity">
    <text evidence="7">Belongs to the REI1 family.</text>
</comment>
<feature type="domain" description="C2H2-type" evidence="9">
    <location>
        <begin position="16"/>
        <end position="38"/>
    </location>
</feature>
<dbReference type="SMART" id="SM00451">
    <property type="entry name" value="ZnF_U1"/>
    <property type="match status" value="2"/>
</dbReference>
<protein>
    <submittedName>
        <fullName evidence="10">ZN622 protein</fullName>
    </submittedName>
</protein>
<dbReference type="InterPro" id="IPR041661">
    <property type="entry name" value="ZN622/Rei1/Reh1_Znf-C2H2"/>
</dbReference>
<comment type="subcellular location">
    <subcellularLocation>
        <location evidence="1">Cytoplasm</location>
    </subcellularLocation>
</comment>
<evidence type="ECO:0000256" key="4">
    <source>
        <dbReference type="ARBA" id="ARBA00022723"/>
    </source>
</evidence>
<organism evidence="10 11">
    <name type="scientific">Pseudoatta argentina</name>
    <dbReference type="NCBI Taxonomy" id="621737"/>
    <lineage>
        <taxon>Eukaryota</taxon>
        <taxon>Metazoa</taxon>
        <taxon>Ecdysozoa</taxon>
        <taxon>Arthropoda</taxon>
        <taxon>Hexapoda</taxon>
        <taxon>Insecta</taxon>
        <taxon>Pterygota</taxon>
        <taxon>Neoptera</taxon>
        <taxon>Endopterygota</taxon>
        <taxon>Hymenoptera</taxon>
        <taxon>Apocrita</taxon>
        <taxon>Aculeata</taxon>
        <taxon>Formicoidea</taxon>
        <taxon>Formicidae</taxon>
        <taxon>Myrmicinae</taxon>
        <taxon>Pseudoatta</taxon>
    </lineage>
</organism>
<keyword evidence="4" id="KW-0479">Metal-binding</keyword>
<evidence type="ECO:0000256" key="2">
    <source>
        <dbReference type="ARBA" id="ARBA00022490"/>
    </source>
</evidence>
<evidence type="ECO:0000313" key="10">
    <source>
        <dbReference type="EMBL" id="KAG5319279.1"/>
    </source>
</evidence>
<evidence type="ECO:0000256" key="3">
    <source>
        <dbReference type="ARBA" id="ARBA00022517"/>
    </source>
</evidence>
<dbReference type="Proteomes" id="UP000668214">
    <property type="component" value="Unassembled WGS sequence"/>
</dbReference>
<reference evidence="10" key="1">
    <citation type="submission" date="2020-02" db="EMBL/GenBank/DDBJ databases">
        <title>Relaxed selection underlies rapid genomic changes in the transitions from sociality to social parasitism in ants.</title>
        <authorList>
            <person name="Bi X."/>
        </authorList>
    </citation>
    <scope>NUCLEOTIDE SEQUENCE</scope>
    <source>
        <strain evidence="10">BGI-DK2014c</strain>
        <tissue evidence="10">Whole body</tissue>
    </source>
</reference>
<dbReference type="InterPro" id="IPR036236">
    <property type="entry name" value="Znf_C2H2_sf"/>
</dbReference>
<dbReference type="InterPro" id="IPR040025">
    <property type="entry name" value="Znf622/Rei1/Reh1"/>
</dbReference>
<feature type="domain" description="C2H2-type" evidence="9">
    <location>
        <begin position="78"/>
        <end position="100"/>
    </location>
</feature>
<evidence type="ECO:0000256" key="8">
    <source>
        <dbReference type="SAM" id="MobiDB-lite"/>
    </source>
</evidence>
<dbReference type="PANTHER" id="PTHR13182">
    <property type="entry name" value="ZINC FINGER PROTEIN 622"/>
    <property type="match status" value="1"/>
</dbReference>
<dbReference type="Gene3D" id="3.30.160.60">
    <property type="entry name" value="Classic Zinc Finger"/>
    <property type="match status" value="1"/>
</dbReference>
<dbReference type="SUPFAM" id="SSF57667">
    <property type="entry name" value="beta-beta-alpha zinc fingers"/>
    <property type="match status" value="2"/>
</dbReference>
<keyword evidence="5" id="KW-0677">Repeat</keyword>
<feature type="compositionally biased region" description="Low complexity" evidence="8">
    <location>
        <begin position="115"/>
        <end position="127"/>
    </location>
</feature>
<keyword evidence="6" id="KW-0862">Zinc</keyword>
<keyword evidence="3" id="KW-0690">Ribosome biogenesis</keyword>
<dbReference type="GO" id="GO:0008270">
    <property type="term" value="F:zinc ion binding"/>
    <property type="evidence" value="ECO:0007669"/>
    <property type="project" value="InterPro"/>
</dbReference>
<dbReference type="Pfam" id="PF12874">
    <property type="entry name" value="zf-met"/>
    <property type="match status" value="1"/>
</dbReference>
<keyword evidence="2" id="KW-0963">Cytoplasm</keyword>
<dbReference type="GO" id="GO:0003676">
    <property type="term" value="F:nucleic acid binding"/>
    <property type="evidence" value="ECO:0007669"/>
    <property type="project" value="InterPro"/>
</dbReference>
<name>A0A836F354_9HYME</name>
<evidence type="ECO:0000256" key="6">
    <source>
        <dbReference type="ARBA" id="ARBA00022833"/>
    </source>
</evidence>
<dbReference type="PANTHER" id="PTHR13182:SF8">
    <property type="entry name" value="CYTOPLASMIC 60S SUBUNIT BIOGENESIS FACTOR ZNF622"/>
    <property type="match status" value="1"/>
</dbReference>
<dbReference type="PROSITE" id="PS00028">
    <property type="entry name" value="ZINC_FINGER_C2H2_1"/>
    <property type="match status" value="2"/>
</dbReference>
<feature type="non-terminal residue" evidence="10">
    <location>
        <position position="1"/>
    </location>
</feature>
<comment type="caution">
    <text evidence="10">The sequence shown here is derived from an EMBL/GenBank/DDBJ whole genome shotgun (WGS) entry which is preliminary data.</text>
</comment>
<evidence type="ECO:0000256" key="7">
    <source>
        <dbReference type="ARBA" id="ARBA00034126"/>
    </source>
</evidence>
<gene>
    <name evidence="10" type="primary">Znf622</name>
    <name evidence="10" type="ORF">G6Z78_0009206</name>
</gene>
<evidence type="ECO:0000256" key="5">
    <source>
        <dbReference type="ARBA" id="ARBA00022737"/>
    </source>
</evidence>
<sequence length="377" mass="44935">NIIYTMENLHQEHYTCWTCKVKFTDLAIFKHHYHTEWHRYNMSTIVNGLPAITLEDFKKKEAMYRENNANQIKKKQICEICRKKFNNQKQYENHLASKTHKKKLEQKEDTTVAYSKKSSSIQDSSNKNTDDIETDSDVESLDSDEWFEDLKYQIIYDNCLFCDYHNKSIECIMIHMEKKHSFFVPDLEYCVDLGGLLKYLESKICVEFKCIWCNDSGRKMRSAQAVKMHMIDKGHCKMLFEEETMYEYSSFYNYLFSYPDAENADPDEEVSDLEVLNDEGYMMKLPSGKSIVHRDLALYYKQNVPMGITAIIKDSDYCRRKRIHKQISFGSEERKIEIARITARDIQSFQRVQTKYLMQLQVKQNNLQKHFRQQTNF</sequence>
<dbReference type="GO" id="GO:0042273">
    <property type="term" value="P:ribosomal large subunit biogenesis"/>
    <property type="evidence" value="ECO:0007669"/>
    <property type="project" value="TreeGrafter"/>
</dbReference>
<accession>A0A836F354</accession>